<organism evidence="2 3">
    <name type="scientific">Neocallimastix californiae</name>
    <dbReference type="NCBI Taxonomy" id="1754190"/>
    <lineage>
        <taxon>Eukaryota</taxon>
        <taxon>Fungi</taxon>
        <taxon>Fungi incertae sedis</taxon>
        <taxon>Chytridiomycota</taxon>
        <taxon>Chytridiomycota incertae sedis</taxon>
        <taxon>Neocallimastigomycetes</taxon>
        <taxon>Neocallimastigales</taxon>
        <taxon>Neocallimastigaceae</taxon>
        <taxon>Neocallimastix</taxon>
    </lineage>
</organism>
<comment type="caution">
    <text evidence="2">The sequence shown here is derived from an EMBL/GenBank/DDBJ whole genome shotgun (WGS) entry which is preliminary data.</text>
</comment>
<dbReference type="SUPFAM" id="SSF64356">
    <property type="entry name" value="SNARE-like"/>
    <property type="match status" value="1"/>
</dbReference>
<dbReference type="GO" id="GO:0005525">
    <property type="term" value="F:GTP binding"/>
    <property type="evidence" value="ECO:0007669"/>
    <property type="project" value="InterPro"/>
</dbReference>
<dbReference type="GO" id="GO:0003924">
    <property type="term" value="F:GTPase activity"/>
    <property type="evidence" value="ECO:0007669"/>
    <property type="project" value="InterPro"/>
</dbReference>
<evidence type="ECO:0000313" key="2">
    <source>
        <dbReference type="EMBL" id="ORY74943.1"/>
    </source>
</evidence>
<dbReference type="InterPro" id="IPR007222">
    <property type="entry name" value="Sig_recog_particle_rcpt_asu_N"/>
</dbReference>
<dbReference type="CDD" id="cd14826">
    <property type="entry name" value="SR_alpha_SRX"/>
    <property type="match status" value="1"/>
</dbReference>
<evidence type="ECO:0000259" key="1">
    <source>
        <dbReference type="Pfam" id="PF04086"/>
    </source>
</evidence>
<dbReference type="GO" id="GO:0005047">
    <property type="term" value="F:signal recognition particle binding"/>
    <property type="evidence" value="ECO:0007669"/>
    <property type="project" value="InterPro"/>
</dbReference>
<protein>
    <recommendedName>
        <fullName evidence="1">Signal recognition particle receptor alpha subunit N-terminal domain-containing protein</fullName>
    </recommendedName>
</protein>
<feature type="domain" description="Signal recognition particle receptor alpha subunit N-terminal" evidence="1">
    <location>
        <begin position="26"/>
        <end position="91"/>
    </location>
</feature>
<dbReference type="OrthoDB" id="1727884at2759"/>
<dbReference type="GO" id="GO:0005785">
    <property type="term" value="C:signal recognition particle receptor complex"/>
    <property type="evidence" value="ECO:0007669"/>
    <property type="project" value="InterPro"/>
</dbReference>
<keyword evidence="3" id="KW-1185">Reference proteome</keyword>
<evidence type="ECO:0000313" key="3">
    <source>
        <dbReference type="Proteomes" id="UP000193920"/>
    </source>
</evidence>
<name>A0A1Y2ETQ0_9FUNG</name>
<dbReference type="Gene3D" id="3.30.450.60">
    <property type="match status" value="1"/>
</dbReference>
<dbReference type="AlphaFoldDB" id="A0A1Y2ETQ0"/>
<reference evidence="2 3" key="1">
    <citation type="submission" date="2016-08" db="EMBL/GenBank/DDBJ databases">
        <title>A Parts List for Fungal Cellulosomes Revealed by Comparative Genomics.</title>
        <authorList>
            <consortium name="DOE Joint Genome Institute"/>
            <person name="Haitjema C.H."/>
            <person name="Gilmore S.P."/>
            <person name="Henske J.K."/>
            <person name="Solomon K.V."/>
            <person name="De Groot R."/>
            <person name="Kuo A."/>
            <person name="Mondo S.J."/>
            <person name="Salamov A.A."/>
            <person name="Labutti K."/>
            <person name="Zhao Z."/>
            <person name="Chiniquy J."/>
            <person name="Barry K."/>
            <person name="Brewer H.M."/>
            <person name="Purvine S.O."/>
            <person name="Wright A.T."/>
            <person name="Boxma B."/>
            <person name="Van Alen T."/>
            <person name="Hackstein J.H."/>
            <person name="Baker S.E."/>
            <person name="Grigoriev I.V."/>
            <person name="O'Malley M.A."/>
        </authorList>
    </citation>
    <scope>NUCLEOTIDE SEQUENCE [LARGE SCALE GENOMIC DNA]</scope>
    <source>
        <strain evidence="2 3">G1</strain>
    </source>
</reference>
<dbReference type="STRING" id="1754190.A0A1Y2ETQ0"/>
<dbReference type="GO" id="GO:0006886">
    <property type="term" value="P:intracellular protein transport"/>
    <property type="evidence" value="ECO:0007669"/>
    <property type="project" value="InterPro"/>
</dbReference>
<accession>A0A1Y2ETQ0</accession>
<proteinExistence type="predicted"/>
<dbReference type="EMBL" id="MCOG01000027">
    <property type="protein sequence ID" value="ORY74943.1"/>
    <property type="molecule type" value="Genomic_DNA"/>
</dbReference>
<sequence length="101" mass="11640">MIDLFTILTKGGIVLWSKSFASVQSDPIDSLIKDVLINERGDSTNYIKNEYELKWNFSNETNLIFVVVYQKIVPLTYADELLNATKKAFFKEIFRRGSKPT</sequence>
<gene>
    <name evidence="2" type="ORF">LY90DRAFT_502377</name>
</gene>
<dbReference type="Proteomes" id="UP000193920">
    <property type="component" value="Unassembled WGS sequence"/>
</dbReference>
<dbReference type="Pfam" id="PF04086">
    <property type="entry name" value="SRP-alpha_N"/>
    <property type="match status" value="1"/>
</dbReference>
<dbReference type="InterPro" id="IPR011012">
    <property type="entry name" value="Longin-like_dom_sf"/>
</dbReference>